<evidence type="ECO:0000313" key="1">
    <source>
        <dbReference type="EMBL" id="OFV68159.1"/>
    </source>
</evidence>
<dbReference type="Proteomes" id="UP000186940">
    <property type="component" value="Unassembled WGS sequence"/>
</dbReference>
<accession>A0A1F2P9X0</accession>
<dbReference type="EMBL" id="LYOS01000002">
    <property type="protein sequence ID" value="OFV68159.1"/>
    <property type="molecule type" value="Genomic_DNA"/>
</dbReference>
<dbReference type="STRING" id="1838285.SCAL_000799"/>
<gene>
    <name evidence="1" type="ORF">SCAL_000799</name>
</gene>
<sequence length="47" mass="5553">MKVLMEVLTRRFKGTTIHERIMTVLTAWTQQGLNSFQMLRAKLRMGE</sequence>
<keyword evidence="2" id="KW-1185">Reference proteome</keyword>
<evidence type="ECO:0000313" key="2">
    <source>
        <dbReference type="Proteomes" id="UP000186940"/>
    </source>
</evidence>
<dbReference type="PATRIC" id="fig|1838285.3.peg.808"/>
<name>A0A1F2P9X0_9EURY</name>
<proteinExistence type="predicted"/>
<reference evidence="1" key="1">
    <citation type="submission" date="2016-05" db="EMBL/GenBank/DDBJ databases">
        <title>Microbial consortia oxidize butane by reversing methanogenesis.</title>
        <authorList>
            <person name="Laso-Perez R."/>
            <person name="Richter M."/>
            <person name="Wegener G."/>
            <person name="Musat F."/>
        </authorList>
    </citation>
    <scope>NUCLEOTIDE SEQUENCE [LARGE SCALE GENOMIC DNA]</scope>
    <source>
        <strain evidence="1">BOX2</strain>
    </source>
</reference>
<organism evidence="1 2">
    <name type="scientific">Candidatus Syntropharchaeum caldarium</name>
    <dbReference type="NCBI Taxonomy" id="1838285"/>
    <lineage>
        <taxon>Archaea</taxon>
        <taxon>Methanobacteriati</taxon>
        <taxon>Methanobacteriota</taxon>
        <taxon>Stenosarchaea group</taxon>
        <taxon>Methanomicrobia</taxon>
        <taxon>Methanosarcinales</taxon>
        <taxon>ANME-2 cluster</taxon>
        <taxon>Candidatus Syntropharchaeum</taxon>
    </lineage>
</organism>
<protein>
    <submittedName>
        <fullName evidence="1">Uncharacterized protein</fullName>
    </submittedName>
</protein>
<comment type="caution">
    <text evidence="1">The sequence shown here is derived from an EMBL/GenBank/DDBJ whole genome shotgun (WGS) entry which is preliminary data.</text>
</comment>
<dbReference type="AlphaFoldDB" id="A0A1F2P9X0"/>